<dbReference type="OrthoDB" id="10376007at2759"/>
<feature type="region of interest" description="Disordered" evidence="1">
    <location>
        <begin position="1"/>
        <end position="48"/>
    </location>
</feature>
<sequence length="197" mass="22562">MKSTLNDDFGSLLPETTPDINSNLAQKKPNNTDSDDSEEDEEDDNGTIGIGKQISLYTKLPPPNVQILPFNFLTKKAEIEGEQNSENLGDELDNLITNIQTREDFENLKSRTNDYLDRLINLVDNLYGQNQNEYVVYHSSRSKKGNKVKKDQAKEQPTTIQFLKALDKANNIMEEVDRSRRETQLKKKIGITHYQKL</sequence>
<dbReference type="EMBL" id="GG738856">
    <property type="protein sequence ID" value="EFC46990.1"/>
    <property type="molecule type" value="Genomic_DNA"/>
</dbReference>
<gene>
    <name evidence="2" type="ORF">NAEGRDRAFT_65040</name>
</gene>
<dbReference type="InParanoid" id="D2V861"/>
<evidence type="ECO:0000313" key="3">
    <source>
        <dbReference type="Proteomes" id="UP000006671"/>
    </source>
</evidence>
<accession>D2V861</accession>
<keyword evidence="3" id="KW-1185">Reference proteome</keyword>
<name>D2V861_NAEGR</name>
<dbReference type="AlphaFoldDB" id="D2V861"/>
<dbReference type="Proteomes" id="UP000006671">
    <property type="component" value="Unassembled WGS sequence"/>
</dbReference>
<dbReference type="KEGG" id="ngr:NAEGRDRAFT_65040"/>
<feature type="compositionally biased region" description="Acidic residues" evidence="1">
    <location>
        <begin position="33"/>
        <end position="45"/>
    </location>
</feature>
<dbReference type="GeneID" id="8861168"/>
<dbReference type="RefSeq" id="XP_002679734.1">
    <property type="nucleotide sequence ID" value="XM_002679688.1"/>
</dbReference>
<proteinExistence type="predicted"/>
<dbReference type="VEuPathDB" id="AmoebaDB:NAEGRDRAFT_65040"/>
<evidence type="ECO:0000256" key="1">
    <source>
        <dbReference type="SAM" id="MobiDB-lite"/>
    </source>
</evidence>
<protein>
    <submittedName>
        <fullName evidence="2">Predicted protein</fullName>
    </submittedName>
</protein>
<reference evidence="2 3" key="1">
    <citation type="journal article" date="2010" name="Cell">
        <title>The genome of Naegleria gruberi illuminates early eukaryotic versatility.</title>
        <authorList>
            <person name="Fritz-Laylin L.K."/>
            <person name="Prochnik S.E."/>
            <person name="Ginger M.L."/>
            <person name="Dacks J.B."/>
            <person name="Carpenter M.L."/>
            <person name="Field M.C."/>
            <person name="Kuo A."/>
            <person name="Paredez A."/>
            <person name="Chapman J."/>
            <person name="Pham J."/>
            <person name="Shu S."/>
            <person name="Neupane R."/>
            <person name="Cipriano M."/>
            <person name="Mancuso J."/>
            <person name="Tu H."/>
            <person name="Salamov A."/>
            <person name="Lindquist E."/>
            <person name="Shapiro H."/>
            <person name="Lucas S."/>
            <person name="Grigoriev I.V."/>
            <person name="Cande W.Z."/>
            <person name="Fulton C."/>
            <person name="Rokhsar D.S."/>
            <person name="Dawson S.C."/>
        </authorList>
    </citation>
    <scope>NUCLEOTIDE SEQUENCE [LARGE SCALE GENOMIC DNA]</scope>
    <source>
        <strain evidence="2 3">NEG-M</strain>
    </source>
</reference>
<organism evidence="3">
    <name type="scientific">Naegleria gruberi</name>
    <name type="common">Amoeba</name>
    <dbReference type="NCBI Taxonomy" id="5762"/>
    <lineage>
        <taxon>Eukaryota</taxon>
        <taxon>Discoba</taxon>
        <taxon>Heterolobosea</taxon>
        <taxon>Tetramitia</taxon>
        <taxon>Eutetramitia</taxon>
        <taxon>Vahlkampfiidae</taxon>
        <taxon>Naegleria</taxon>
    </lineage>
</organism>
<evidence type="ECO:0000313" key="2">
    <source>
        <dbReference type="EMBL" id="EFC46990.1"/>
    </source>
</evidence>
<feature type="compositionally biased region" description="Polar residues" evidence="1">
    <location>
        <begin position="18"/>
        <end position="32"/>
    </location>
</feature>